<dbReference type="EMBL" id="JANBUO010001315">
    <property type="protein sequence ID" value="KAJ2798810.1"/>
    <property type="molecule type" value="Genomic_DNA"/>
</dbReference>
<proteinExistence type="predicted"/>
<name>A0A9W8HZF5_9FUNG</name>
<dbReference type="InterPro" id="IPR040976">
    <property type="entry name" value="Pkinase_fungal"/>
</dbReference>
<evidence type="ECO:0000313" key="2">
    <source>
        <dbReference type="EMBL" id="KAJ2798810.1"/>
    </source>
</evidence>
<gene>
    <name evidence="2" type="ORF">H4R20_004684</name>
</gene>
<keyword evidence="3" id="KW-1185">Reference proteome</keyword>
<protein>
    <recommendedName>
        <fullName evidence="1">Fungal-type protein kinase domain-containing protein</fullName>
    </recommendedName>
</protein>
<evidence type="ECO:0000259" key="1">
    <source>
        <dbReference type="Pfam" id="PF17667"/>
    </source>
</evidence>
<evidence type="ECO:0000313" key="3">
    <source>
        <dbReference type="Proteomes" id="UP001140094"/>
    </source>
</evidence>
<comment type="caution">
    <text evidence="2">The sequence shown here is derived from an EMBL/GenBank/DDBJ whole genome shotgun (WGS) entry which is preliminary data.</text>
</comment>
<sequence>MQSFGSTVQERAAARLEVANKIVKHRLVEDGDRVLAVAVPADAELETKAAAITDTAAQAMERLRNTDRAIDEAFAGDTAELDSELQNELSGQGLASSRLILPGDRYKFQPADAEDVEMVNVVLGACDIDTPVAAQSIERYAHIFCIVEVERSGEFKLALPQLLVYSRNLYAWQDHRRYLWGLTVCDAEVRAYVMLNDTVHVSSAMDVTTADGRRTLITLLVHWSLCLEDQLGYDPTIRRIGDSMNYEIDCTDDEDGGCVVRTYITSMCLKYTGSIISRHTRCFVASLKADDGSDGTSDNSSSTEVVIKDAWSPAPSESELMLDPRSEILLMRTITQKLECKEHDLMYPKLLLGGHVLLRRGHESVPDTTAAIIGPMDLTAAPSDDDTSDDSLSHTLAKESWCFVLTVAS</sequence>
<dbReference type="OrthoDB" id="5584477at2759"/>
<dbReference type="Proteomes" id="UP001140094">
    <property type="component" value="Unassembled WGS sequence"/>
</dbReference>
<reference evidence="2" key="1">
    <citation type="submission" date="2022-07" db="EMBL/GenBank/DDBJ databases">
        <title>Phylogenomic reconstructions and comparative analyses of Kickxellomycotina fungi.</title>
        <authorList>
            <person name="Reynolds N.K."/>
            <person name="Stajich J.E."/>
            <person name="Barry K."/>
            <person name="Grigoriev I.V."/>
            <person name="Crous P."/>
            <person name="Smith M.E."/>
        </authorList>
    </citation>
    <scope>NUCLEOTIDE SEQUENCE</scope>
    <source>
        <strain evidence="2">NRRL 1565</strain>
    </source>
</reference>
<dbReference type="Pfam" id="PF17667">
    <property type="entry name" value="Pkinase_fungal"/>
    <property type="match status" value="1"/>
</dbReference>
<organism evidence="2 3">
    <name type="scientific">Coemansia guatemalensis</name>
    <dbReference type="NCBI Taxonomy" id="2761395"/>
    <lineage>
        <taxon>Eukaryota</taxon>
        <taxon>Fungi</taxon>
        <taxon>Fungi incertae sedis</taxon>
        <taxon>Zoopagomycota</taxon>
        <taxon>Kickxellomycotina</taxon>
        <taxon>Kickxellomycetes</taxon>
        <taxon>Kickxellales</taxon>
        <taxon>Kickxellaceae</taxon>
        <taxon>Coemansia</taxon>
    </lineage>
</organism>
<feature type="domain" description="Fungal-type protein kinase" evidence="1">
    <location>
        <begin position="135"/>
        <end position="319"/>
    </location>
</feature>
<accession>A0A9W8HZF5</accession>
<dbReference type="AlphaFoldDB" id="A0A9W8HZF5"/>